<gene>
    <name evidence="1" type="ORF">AAJ76_4100025305</name>
</gene>
<keyword evidence="2" id="KW-1185">Reference proteome</keyword>
<evidence type="ECO:0000313" key="2">
    <source>
        <dbReference type="Proteomes" id="UP000034350"/>
    </source>
</evidence>
<dbReference type="RefSeq" id="XP_024330615.1">
    <property type="nucleotide sequence ID" value="XM_024475583.1"/>
</dbReference>
<evidence type="ECO:0000313" key="1">
    <source>
        <dbReference type="EMBL" id="KKO74873.1"/>
    </source>
</evidence>
<dbReference type="AlphaFoldDB" id="A0A0F9WPK6"/>
<accession>A0A0F9WPK6</accession>
<proteinExistence type="predicted"/>
<sequence>MSFKVVGKMAENNFDSLEFSIEEITAILNDYDKKIFLIWMNKDCFFV</sequence>
<dbReference type="GeneID" id="36320529"/>
<dbReference type="VEuPathDB" id="MicrosporidiaDB:AAJ76_4100025305"/>
<dbReference type="EMBL" id="JPQZ01000041">
    <property type="protein sequence ID" value="KKO74873.1"/>
    <property type="molecule type" value="Genomic_DNA"/>
</dbReference>
<comment type="caution">
    <text evidence="1">The sequence shown here is derived from an EMBL/GenBank/DDBJ whole genome shotgun (WGS) entry which is preliminary data.</text>
</comment>
<dbReference type="Proteomes" id="UP000034350">
    <property type="component" value="Unassembled WGS sequence"/>
</dbReference>
<reference evidence="1 2" key="1">
    <citation type="journal article" date="2015" name="Environ. Microbiol.">
        <title>Genome analyses suggest the presence of polyploidy and recent human-driven expansions in eight global populations of the honeybee pathogen Nosema ceranae.</title>
        <authorList>
            <person name="Pelin A."/>
            <person name="Selman M."/>
            <person name="Aris-Brosou S."/>
            <person name="Farinelli L."/>
            <person name="Corradi N."/>
        </authorList>
    </citation>
    <scope>NUCLEOTIDE SEQUENCE [LARGE SCALE GENOMIC DNA]</scope>
    <source>
        <strain evidence="1 2">PA08 1199</strain>
    </source>
</reference>
<name>A0A0F9WPK6_9MICR</name>
<organism evidence="1 2">
    <name type="scientific">Vairimorpha ceranae</name>
    <dbReference type="NCBI Taxonomy" id="40302"/>
    <lineage>
        <taxon>Eukaryota</taxon>
        <taxon>Fungi</taxon>
        <taxon>Fungi incertae sedis</taxon>
        <taxon>Microsporidia</taxon>
        <taxon>Nosematidae</taxon>
        <taxon>Vairimorpha</taxon>
    </lineage>
</organism>
<protein>
    <submittedName>
        <fullName evidence="1">Uncharacterized protein</fullName>
    </submittedName>
</protein>